<dbReference type="SFLD" id="SFLDS00019">
    <property type="entry name" value="Glutathione_Transferase_(cytos"/>
    <property type="match status" value="1"/>
</dbReference>
<dbReference type="AlphaFoldDB" id="A0A6A4VYZ8"/>
<dbReference type="CDD" id="cd03177">
    <property type="entry name" value="GST_C_Delta_Epsilon"/>
    <property type="match status" value="1"/>
</dbReference>
<proteinExistence type="predicted"/>
<reference evidence="4 5" key="1">
    <citation type="submission" date="2019-07" db="EMBL/GenBank/DDBJ databases">
        <title>Draft genome assembly of a fouling barnacle, Amphibalanus amphitrite (Darwin, 1854): The first reference genome for Thecostraca.</title>
        <authorList>
            <person name="Kim W."/>
        </authorList>
    </citation>
    <scope>NUCLEOTIDE SEQUENCE [LARGE SCALE GENOMIC DNA]</scope>
    <source>
        <strain evidence="4">SNU_AA5</strain>
        <tissue evidence="4">Soma without cirri and trophi</tissue>
    </source>
</reference>
<dbReference type="SFLD" id="SFLDG00358">
    <property type="entry name" value="Main_(cytGST)"/>
    <property type="match status" value="1"/>
</dbReference>
<dbReference type="GO" id="GO:0006749">
    <property type="term" value="P:glutathione metabolic process"/>
    <property type="evidence" value="ECO:0007669"/>
    <property type="project" value="TreeGrafter"/>
</dbReference>
<dbReference type="SFLD" id="SFLDG01153">
    <property type="entry name" value="Main.4:_Theta-like"/>
    <property type="match status" value="1"/>
</dbReference>
<dbReference type="GO" id="GO:0004364">
    <property type="term" value="F:glutathione transferase activity"/>
    <property type="evidence" value="ECO:0007669"/>
    <property type="project" value="TreeGrafter"/>
</dbReference>
<dbReference type="PANTHER" id="PTHR43969">
    <property type="entry name" value="GLUTATHIONE S TRANSFERASE D10, ISOFORM A-RELATED"/>
    <property type="match status" value="1"/>
</dbReference>
<dbReference type="InterPro" id="IPR010987">
    <property type="entry name" value="Glutathione-S-Trfase_C-like"/>
</dbReference>
<dbReference type="PROSITE" id="PS50405">
    <property type="entry name" value="GST_CTER"/>
    <property type="match status" value="1"/>
</dbReference>
<dbReference type="Gene3D" id="1.20.1050.10">
    <property type="match status" value="1"/>
</dbReference>
<dbReference type="Pfam" id="PF13417">
    <property type="entry name" value="GST_N_3"/>
    <property type="match status" value="1"/>
</dbReference>
<name>A0A6A4VYZ8_AMPAM</name>
<dbReference type="PANTHER" id="PTHR43969:SF2">
    <property type="entry name" value="GLUTATHIONE S TRANSFERASE D11, ISOFORM B"/>
    <property type="match status" value="1"/>
</dbReference>
<dbReference type="FunFam" id="1.20.1050.10:FF:000007">
    <property type="entry name" value="Glutathione S-transferase 1-1"/>
    <property type="match status" value="1"/>
</dbReference>
<evidence type="ECO:0000313" key="4">
    <source>
        <dbReference type="EMBL" id="KAF0294691.1"/>
    </source>
</evidence>
<keyword evidence="5" id="KW-1185">Reference proteome</keyword>
<sequence length="224" mass="24878">MADGSKPVELHYMPLSAPCRSVLLLAKSIGLQLTPKLCNVLAGDNRTHHYLQMNPQHTIPTMDDNGFYLWESRAILGYLATKYGPAHLYPSDPKERAVVDQRLYFDMGTLYERFAKCTIPLMFGNRPVDEDAIPKLNEALGWLEGFFGDNQYVAGPKQTVADFSLASTIATIEASEVTDFMPYPKLRAWLASCKAEMPGYAELNDDGAKSFGELYKQAKAKASA</sequence>
<keyword evidence="4" id="KW-0808">Transferase</keyword>
<dbReference type="Proteomes" id="UP000440578">
    <property type="component" value="Unassembled WGS sequence"/>
</dbReference>
<comment type="caution">
    <text evidence="4">The sequence shown here is derived from an EMBL/GenBank/DDBJ whole genome shotgun (WGS) entry which is preliminary data.</text>
</comment>
<dbReference type="InterPro" id="IPR036282">
    <property type="entry name" value="Glutathione-S-Trfase_C_sf"/>
</dbReference>
<dbReference type="OrthoDB" id="2309723at2759"/>
<protein>
    <submittedName>
        <fullName evidence="4">Glutathione S-transferase 1, isoform D</fullName>
    </submittedName>
</protein>
<organism evidence="4 5">
    <name type="scientific">Amphibalanus amphitrite</name>
    <name type="common">Striped barnacle</name>
    <name type="synonym">Balanus amphitrite</name>
    <dbReference type="NCBI Taxonomy" id="1232801"/>
    <lineage>
        <taxon>Eukaryota</taxon>
        <taxon>Metazoa</taxon>
        <taxon>Ecdysozoa</taxon>
        <taxon>Arthropoda</taxon>
        <taxon>Crustacea</taxon>
        <taxon>Multicrustacea</taxon>
        <taxon>Cirripedia</taxon>
        <taxon>Thoracica</taxon>
        <taxon>Thoracicalcarea</taxon>
        <taxon>Balanomorpha</taxon>
        <taxon>Balanoidea</taxon>
        <taxon>Balanidae</taxon>
        <taxon>Amphibalaninae</taxon>
        <taxon>Amphibalanus</taxon>
    </lineage>
</organism>
<evidence type="ECO:0000313" key="5">
    <source>
        <dbReference type="Proteomes" id="UP000440578"/>
    </source>
</evidence>
<evidence type="ECO:0000256" key="1">
    <source>
        <dbReference type="ARBA" id="ARBA00011738"/>
    </source>
</evidence>
<dbReference type="InterPro" id="IPR040079">
    <property type="entry name" value="Glutathione_S-Trfase"/>
</dbReference>
<dbReference type="CDD" id="cd03045">
    <property type="entry name" value="GST_N_Delta_Epsilon"/>
    <property type="match status" value="1"/>
</dbReference>
<evidence type="ECO:0000259" key="2">
    <source>
        <dbReference type="PROSITE" id="PS50404"/>
    </source>
</evidence>
<feature type="domain" description="GST C-terminal" evidence="3">
    <location>
        <begin position="92"/>
        <end position="222"/>
    </location>
</feature>
<dbReference type="Gene3D" id="3.40.30.10">
    <property type="entry name" value="Glutaredoxin"/>
    <property type="match status" value="1"/>
</dbReference>
<dbReference type="InterPro" id="IPR004045">
    <property type="entry name" value="Glutathione_S-Trfase_N"/>
</dbReference>
<gene>
    <name evidence="4" type="primary">GstD1_0</name>
    <name evidence="4" type="ORF">FJT64_007724</name>
</gene>
<dbReference type="EMBL" id="VIIS01001672">
    <property type="protein sequence ID" value="KAF0294691.1"/>
    <property type="molecule type" value="Genomic_DNA"/>
</dbReference>
<dbReference type="SUPFAM" id="SSF47616">
    <property type="entry name" value="GST C-terminal domain-like"/>
    <property type="match status" value="1"/>
</dbReference>
<feature type="domain" description="GST N-terminal" evidence="2">
    <location>
        <begin position="6"/>
        <end position="87"/>
    </location>
</feature>
<dbReference type="SUPFAM" id="SSF52833">
    <property type="entry name" value="Thioredoxin-like"/>
    <property type="match status" value="1"/>
</dbReference>
<dbReference type="InterPro" id="IPR036249">
    <property type="entry name" value="Thioredoxin-like_sf"/>
</dbReference>
<dbReference type="FunFam" id="3.40.30.10:FF:000034">
    <property type="entry name" value="glutathione S-transferase 1"/>
    <property type="match status" value="1"/>
</dbReference>
<accession>A0A6A4VYZ8</accession>
<dbReference type="PROSITE" id="PS50404">
    <property type="entry name" value="GST_NTER"/>
    <property type="match status" value="1"/>
</dbReference>
<dbReference type="Pfam" id="PF13410">
    <property type="entry name" value="GST_C_2"/>
    <property type="match status" value="1"/>
</dbReference>
<comment type="subunit">
    <text evidence="1">Homodimer.</text>
</comment>
<evidence type="ECO:0000259" key="3">
    <source>
        <dbReference type="PROSITE" id="PS50405"/>
    </source>
</evidence>